<protein>
    <submittedName>
        <fullName evidence="1">Uncharacterized protein</fullName>
    </submittedName>
</protein>
<keyword evidence="2" id="KW-1185">Reference proteome</keyword>
<dbReference type="Proteomes" id="UP001163321">
    <property type="component" value="Chromosome 5"/>
</dbReference>
<sequence>MDVSGFLLLTEALFRQKRHEDAVAWYKTGIEIHPDNEELLKGLKKARVAETNELLNQVYQARNDFTETVTYLMSSLFVHYAHVRSKIKSMTLFADIDAATQKIHRICCGATVETAAVVSLILSKTVQQHYLICCHYRELFKRILTKCVMNTSEYGVLLQILSSPLEKVEAEMLREPKTEVERKRDSTFSVVMARSNAEVALQKNTYEETYDEDLEARWKDCHQALP</sequence>
<proteinExistence type="predicted"/>
<dbReference type="EMBL" id="CM047584">
    <property type="protein sequence ID" value="KAI9911686.1"/>
    <property type="molecule type" value="Genomic_DNA"/>
</dbReference>
<organism evidence="1 2">
    <name type="scientific">Peronosclerospora sorghi</name>
    <dbReference type="NCBI Taxonomy" id="230839"/>
    <lineage>
        <taxon>Eukaryota</taxon>
        <taxon>Sar</taxon>
        <taxon>Stramenopiles</taxon>
        <taxon>Oomycota</taxon>
        <taxon>Peronosporomycetes</taxon>
        <taxon>Peronosporales</taxon>
        <taxon>Peronosporaceae</taxon>
        <taxon>Peronosclerospora</taxon>
    </lineage>
</organism>
<evidence type="ECO:0000313" key="1">
    <source>
        <dbReference type="EMBL" id="KAI9911686.1"/>
    </source>
</evidence>
<comment type="caution">
    <text evidence="1">The sequence shown here is derived from an EMBL/GenBank/DDBJ whole genome shotgun (WGS) entry which is preliminary data.</text>
</comment>
<accession>A0ACC0W116</accession>
<name>A0ACC0W116_9STRA</name>
<gene>
    <name evidence="1" type="ORF">PsorP6_009818</name>
</gene>
<evidence type="ECO:0000313" key="2">
    <source>
        <dbReference type="Proteomes" id="UP001163321"/>
    </source>
</evidence>
<reference evidence="1 2" key="1">
    <citation type="journal article" date="2022" name="bioRxiv">
        <title>The genome of the oomycete Peronosclerospora sorghi, a cosmopolitan pathogen of maize and sorghum, is inflated with dispersed pseudogenes.</title>
        <authorList>
            <person name="Fletcher K."/>
            <person name="Martin F."/>
            <person name="Isakeit T."/>
            <person name="Cavanaugh K."/>
            <person name="Magill C."/>
            <person name="Michelmore R."/>
        </authorList>
    </citation>
    <scope>NUCLEOTIDE SEQUENCE [LARGE SCALE GENOMIC DNA]</scope>
    <source>
        <strain evidence="1">P6</strain>
    </source>
</reference>